<evidence type="ECO:0000313" key="2">
    <source>
        <dbReference type="EMBL" id="MQM28082.1"/>
    </source>
</evidence>
<feature type="transmembrane region" description="Helical" evidence="1">
    <location>
        <begin position="39"/>
        <end position="59"/>
    </location>
</feature>
<feature type="transmembrane region" description="Helical" evidence="1">
    <location>
        <begin position="176"/>
        <end position="193"/>
    </location>
</feature>
<feature type="transmembrane region" description="Helical" evidence="1">
    <location>
        <begin position="71"/>
        <end position="102"/>
    </location>
</feature>
<dbReference type="RefSeq" id="WP_153027197.1">
    <property type="nucleotide sequence ID" value="NZ_WIAO01000035.1"/>
</dbReference>
<protein>
    <recommendedName>
        <fullName evidence="4">DUF4386 family protein</fullName>
    </recommendedName>
</protein>
<dbReference type="AlphaFoldDB" id="A0A6L5GEE7"/>
<organism evidence="2 3">
    <name type="scientific">Glycomyces albidus</name>
    <dbReference type="NCBI Taxonomy" id="2656774"/>
    <lineage>
        <taxon>Bacteria</taxon>
        <taxon>Bacillati</taxon>
        <taxon>Actinomycetota</taxon>
        <taxon>Actinomycetes</taxon>
        <taxon>Glycomycetales</taxon>
        <taxon>Glycomycetaceae</taxon>
        <taxon>Glycomyces</taxon>
    </lineage>
</organism>
<sequence length="211" mass="21848">MTLPRFTATCLLFAPIGILLGWAGMRLGGGGGAEPLWTVAHLFWLPSYAALAVGFAGIHRLIRPRRAAGRLLAGSGLAMTVIGGLAIAAQMVVDLVVGFATADRDAMGDMFDQVQSVPGVELAVYAVGPSLLFVGMLILVVQAAASRQVPARAAVLVSAAVVISGLEQAVEVPLRLMMLAAVLLLWLAAVPIARQVREDAAAEATAESLRA</sequence>
<dbReference type="EMBL" id="WIAO01000035">
    <property type="protein sequence ID" value="MQM28082.1"/>
    <property type="molecule type" value="Genomic_DNA"/>
</dbReference>
<accession>A0A6L5GEE7</accession>
<keyword evidence="1" id="KW-0472">Membrane</keyword>
<comment type="caution">
    <text evidence="2">The sequence shown here is derived from an EMBL/GenBank/DDBJ whole genome shotgun (WGS) entry which is preliminary data.</text>
</comment>
<keyword evidence="1" id="KW-0812">Transmembrane</keyword>
<evidence type="ECO:0008006" key="4">
    <source>
        <dbReference type="Google" id="ProtNLM"/>
    </source>
</evidence>
<keyword evidence="1" id="KW-1133">Transmembrane helix</keyword>
<name>A0A6L5GEE7_9ACTN</name>
<keyword evidence="3" id="KW-1185">Reference proteome</keyword>
<gene>
    <name evidence="2" type="ORF">GFD30_21320</name>
</gene>
<reference evidence="2 3" key="1">
    <citation type="submission" date="2019-10" db="EMBL/GenBank/DDBJ databases">
        <title>Glycomyces albidus sp. nov., a novel actinomycete isolated from rhizosphere soil of wheat (Triticum aestivum L.).</title>
        <authorList>
            <person name="Qian L."/>
        </authorList>
    </citation>
    <scope>NUCLEOTIDE SEQUENCE [LARGE SCALE GENOMIC DNA]</scope>
    <source>
        <strain evidence="2 3">NEAU-7082</strain>
    </source>
</reference>
<dbReference type="Proteomes" id="UP000477750">
    <property type="component" value="Unassembled WGS sequence"/>
</dbReference>
<evidence type="ECO:0000256" key="1">
    <source>
        <dbReference type="SAM" id="Phobius"/>
    </source>
</evidence>
<evidence type="ECO:0000313" key="3">
    <source>
        <dbReference type="Proteomes" id="UP000477750"/>
    </source>
</evidence>
<feature type="transmembrane region" description="Helical" evidence="1">
    <location>
        <begin position="122"/>
        <end position="141"/>
    </location>
</feature>
<feature type="transmembrane region" description="Helical" evidence="1">
    <location>
        <begin position="153"/>
        <end position="170"/>
    </location>
</feature>
<proteinExistence type="predicted"/>